<keyword evidence="1" id="KW-1133">Transmembrane helix</keyword>
<keyword evidence="1" id="KW-0812">Transmembrane</keyword>
<accession>A0A1X9T3Z8</accession>
<keyword evidence="2" id="KW-0614">Plasmid</keyword>
<keyword evidence="3" id="KW-1185">Reference proteome</keyword>
<dbReference type="RefSeq" id="WP_087071338.1">
    <property type="nucleotide sequence ID" value="NZ_CP021170.1"/>
</dbReference>
<dbReference type="AlphaFoldDB" id="A0A1X9T3Z8"/>
<dbReference type="Proteomes" id="UP000078148">
    <property type="component" value="Plasmid unnamed1"/>
</dbReference>
<gene>
    <name evidence="2" type="ORF">AR543_p0016</name>
</gene>
<proteinExistence type="predicted"/>
<sequence>MYQIILEYLVHLVLDSVILHIGNNIEALHGVSITDCLAITTVLFGLIYWKGQLMLDYVKQHIRRAANYIRSRLK</sequence>
<evidence type="ECO:0000256" key="1">
    <source>
        <dbReference type="SAM" id="Phobius"/>
    </source>
</evidence>
<evidence type="ECO:0000313" key="2">
    <source>
        <dbReference type="EMBL" id="ARR10624.1"/>
    </source>
</evidence>
<keyword evidence="1" id="KW-0472">Membrane</keyword>
<organism evidence="2 3">
    <name type="scientific">Paenibacillus bovis</name>
    <dbReference type="NCBI Taxonomy" id="1616788"/>
    <lineage>
        <taxon>Bacteria</taxon>
        <taxon>Bacillati</taxon>
        <taxon>Bacillota</taxon>
        <taxon>Bacilli</taxon>
        <taxon>Bacillales</taxon>
        <taxon>Paenibacillaceae</taxon>
        <taxon>Paenibacillus</taxon>
    </lineage>
</organism>
<feature type="transmembrane region" description="Helical" evidence="1">
    <location>
        <begin position="27"/>
        <end position="49"/>
    </location>
</feature>
<reference evidence="2 3" key="1">
    <citation type="journal article" date="2016" name="Int. J. Syst. Evol. Microbiol.">
        <title>Paenibacillus damxungensis sp. nov., isolated from raw yak (Bos grunniens) milk.</title>
        <authorList>
            <person name="Wu Z."/>
            <person name="Gao C."/>
            <person name="Han J."/>
            <person name="Liu Z."/>
        </authorList>
    </citation>
    <scope>NUCLEOTIDE SEQUENCE [LARGE SCALE GENOMIC DNA]</scope>
    <source>
        <strain evidence="2 3">BD3526</strain>
        <plasmid evidence="2 3">unnamed1</plasmid>
    </source>
</reference>
<dbReference type="EMBL" id="CP021170">
    <property type="protein sequence ID" value="ARR10624.1"/>
    <property type="molecule type" value="Genomic_DNA"/>
</dbReference>
<protein>
    <submittedName>
        <fullName evidence="2">Uncharacterized protein</fullName>
    </submittedName>
</protein>
<dbReference type="KEGG" id="pbv:AR543_p0016"/>
<name>A0A1X9T3Z8_9BACL</name>
<geneLocation type="plasmid" evidence="2 3">
    <name>unnamed1</name>
</geneLocation>
<evidence type="ECO:0000313" key="3">
    <source>
        <dbReference type="Proteomes" id="UP000078148"/>
    </source>
</evidence>